<accession>A0A1F7YXY0</accession>
<dbReference type="SUPFAM" id="SSF142338">
    <property type="entry name" value="CofD-like"/>
    <property type="match status" value="1"/>
</dbReference>
<dbReference type="InterPro" id="IPR010119">
    <property type="entry name" value="Gluconeogen_factor"/>
</dbReference>
<dbReference type="EMBL" id="MGGP01000023">
    <property type="protein sequence ID" value="OGM31588.1"/>
    <property type="molecule type" value="Genomic_DNA"/>
</dbReference>
<dbReference type="Pfam" id="PF01933">
    <property type="entry name" value="CofD"/>
    <property type="match status" value="1"/>
</dbReference>
<keyword evidence="1" id="KW-0963">Cytoplasm</keyword>
<dbReference type="Proteomes" id="UP000178870">
    <property type="component" value="Unassembled WGS sequence"/>
</dbReference>
<proteinExistence type="predicted"/>
<name>A0A1F7YXY0_9BACT</name>
<dbReference type="Gene3D" id="3.40.50.10680">
    <property type="entry name" value="CofD-like domains"/>
    <property type="match status" value="1"/>
</dbReference>
<dbReference type="PANTHER" id="PTHR30135:SF3">
    <property type="entry name" value="GLUCONEOGENESIS FACTOR-RELATED"/>
    <property type="match status" value="1"/>
</dbReference>
<dbReference type="InterPro" id="IPR002882">
    <property type="entry name" value="CofD"/>
</dbReference>
<evidence type="ECO:0000256" key="1">
    <source>
        <dbReference type="ARBA" id="ARBA00022490"/>
    </source>
</evidence>
<dbReference type="InterPro" id="IPR038136">
    <property type="entry name" value="CofD-like_dom_sf"/>
</dbReference>
<organism evidence="2 3">
    <name type="scientific">Candidatus Woesebacteria bacterium RIFCSPHIGHO2_01_FULL_44_21</name>
    <dbReference type="NCBI Taxonomy" id="1802503"/>
    <lineage>
        <taxon>Bacteria</taxon>
        <taxon>Candidatus Woeseibacteriota</taxon>
    </lineage>
</organism>
<evidence type="ECO:0000313" key="2">
    <source>
        <dbReference type="EMBL" id="OGM31588.1"/>
    </source>
</evidence>
<comment type="caution">
    <text evidence="2">The sequence shown here is derived from an EMBL/GenBank/DDBJ whole genome shotgun (WGS) entry which is preliminary data.</text>
</comment>
<sequence length="347" mass="38844">MREREKDIVTVGGGTGSPIVNRALLLAGVPHINAIAAMYDNGGYTGKRRLLDETGKEVAYSDALRIMCSLIDPNNRNQRQKAEVITEWFTFKNGNGEVPGYGLAHNWFDSQKGLEKLQRDVNKLGIRLMGQVLPSSTESAHIKFTTMLGNTYSGEALLDEQEKSTDMVISMVLEPTVSAFLPARKAIEEAQVIFLSCGSLHGSVLCNFLPDGMKDSIAKSKAKVYVITNLVSNRNETHEFSPRDYIRVVEEYIGNGRIDGIIVPDISRFEFESRDPQTTILYAQEESSHFLGWEQEELHKVQKEGIQIITHRATDVVVVPASKSEKEKRIIRHNPEKLKDALEDLIK</sequence>
<evidence type="ECO:0008006" key="4">
    <source>
        <dbReference type="Google" id="ProtNLM"/>
    </source>
</evidence>
<reference evidence="2 3" key="1">
    <citation type="journal article" date="2016" name="Nat. Commun.">
        <title>Thousands of microbial genomes shed light on interconnected biogeochemical processes in an aquifer system.</title>
        <authorList>
            <person name="Anantharaman K."/>
            <person name="Brown C.T."/>
            <person name="Hug L.A."/>
            <person name="Sharon I."/>
            <person name="Castelle C.J."/>
            <person name="Probst A.J."/>
            <person name="Thomas B.C."/>
            <person name="Singh A."/>
            <person name="Wilkins M.J."/>
            <person name="Karaoz U."/>
            <person name="Brodie E.L."/>
            <person name="Williams K.H."/>
            <person name="Hubbard S.S."/>
            <person name="Banfield J.F."/>
        </authorList>
    </citation>
    <scope>NUCLEOTIDE SEQUENCE [LARGE SCALE GENOMIC DNA]</scope>
</reference>
<evidence type="ECO:0000313" key="3">
    <source>
        <dbReference type="Proteomes" id="UP000178870"/>
    </source>
</evidence>
<gene>
    <name evidence="2" type="ORF">A2803_00295</name>
</gene>
<dbReference type="PANTHER" id="PTHR30135">
    <property type="entry name" value="UNCHARACTERIZED PROTEIN YVCK-RELATED"/>
    <property type="match status" value="1"/>
</dbReference>
<dbReference type="AlphaFoldDB" id="A0A1F7YXY0"/>
<protein>
    <recommendedName>
        <fullName evidence="4">Gluconeogenesis factor</fullName>
    </recommendedName>
</protein>
<dbReference type="GO" id="GO:0043743">
    <property type="term" value="F:LPPG:FO 2-phospho-L-lactate transferase activity"/>
    <property type="evidence" value="ECO:0007669"/>
    <property type="project" value="InterPro"/>
</dbReference>